<organism evidence="19">
    <name type="scientific">Brachionus angularis</name>
    <dbReference type="NCBI Taxonomy" id="396692"/>
    <lineage>
        <taxon>Eukaryota</taxon>
        <taxon>Metazoa</taxon>
        <taxon>Spiralia</taxon>
        <taxon>Gnathifera</taxon>
        <taxon>Rotifera</taxon>
        <taxon>Eurotatoria</taxon>
        <taxon>Monogononta</taxon>
        <taxon>Pseudotrocha</taxon>
        <taxon>Ploima</taxon>
        <taxon>Brachionidae</taxon>
        <taxon>Brachionus</taxon>
    </lineage>
</organism>
<dbReference type="GO" id="GO:0006120">
    <property type="term" value="P:mitochondrial electron transport, NADH to ubiquinone"/>
    <property type="evidence" value="ECO:0007669"/>
    <property type="project" value="TreeGrafter"/>
</dbReference>
<dbReference type="PANTHER" id="PTHR46552">
    <property type="entry name" value="NADH-UBIQUINONE OXIDOREDUCTASE CHAIN 2"/>
    <property type="match status" value="1"/>
</dbReference>
<evidence type="ECO:0000256" key="13">
    <source>
        <dbReference type="ARBA" id="ARBA00023075"/>
    </source>
</evidence>
<keyword evidence="6" id="KW-0679">Respiratory chain</keyword>
<evidence type="ECO:0000256" key="11">
    <source>
        <dbReference type="ARBA" id="ARBA00022989"/>
    </source>
</evidence>
<comment type="similarity">
    <text evidence="2">Belongs to the complex I subunit 2 family.</text>
</comment>
<evidence type="ECO:0000256" key="3">
    <source>
        <dbReference type="ARBA" id="ARBA00012944"/>
    </source>
</evidence>
<keyword evidence="9" id="KW-1278">Translocase</keyword>
<keyword evidence="7 18" id="KW-0812">Transmembrane</keyword>
<keyword evidence="12" id="KW-0520">NAD</keyword>
<evidence type="ECO:0000256" key="15">
    <source>
        <dbReference type="ARBA" id="ARBA00023136"/>
    </source>
</evidence>
<evidence type="ECO:0000256" key="17">
    <source>
        <dbReference type="ARBA" id="ARBA00049551"/>
    </source>
</evidence>
<feature type="transmembrane region" description="Helical" evidence="18">
    <location>
        <begin position="215"/>
        <end position="234"/>
    </location>
</feature>
<evidence type="ECO:0000256" key="9">
    <source>
        <dbReference type="ARBA" id="ARBA00022967"/>
    </source>
</evidence>
<comment type="catalytic activity">
    <reaction evidence="17">
        <text>a ubiquinone + NADH + 5 H(+)(in) = a ubiquinol + NAD(+) + 4 H(+)(out)</text>
        <dbReference type="Rhea" id="RHEA:29091"/>
        <dbReference type="Rhea" id="RHEA-COMP:9565"/>
        <dbReference type="Rhea" id="RHEA-COMP:9566"/>
        <dbReference type="ChEBI" id="CHEBI:15378"/>
        <dbReference type="ChEBI" id="CHEBI:16389"/>
        <dbReference type="ChEBI" id="CHEBI:17976"/>
        <dbReference type="ChEBI" id="CHEBI:57540"/>
        <dbReference type="ChEBI" id="CHEBI:57945"/>
        <dbReference type="EC" id="7.1.1.2"/>
    </reaction>
</comment>
<gene>
    <name evidence="19" type="primary">ND2</name>
</gene>
<dbReference type="EC" id="7.1.1.2" evidence="3"/>
<dbReference type="AlphaFoldDB" id="A0A8A1RU98"/>
<evidence type="ECO:0000256" key="12">
    <source>
        <dbReference type="ARBA" id="ARBA00023027"/>
    </source>
</evidence>
<keyword evidence="5" id="KW-0813">Transport</keyword>
<sequence>MFLIFSPYSFLFFSFYLLFLLSLFTIGSFYYFWVVMEILMLLFMGLSYTLFVSSYSQLMLYFLIQALSSFMLLISYVYCSSVFITISFLLKLSMFPFFMWYLNVAYRFPNFILWVASTLHKLPPMLMIKSFSLPIFGDLLWVSILFTLFVSGVMMLSVLDFRMVLVLSSIGNNSWFILSQMASSLVFLSFVFLYSLSLFMVLYQFDSLSKPVSQASLFPGPYFLSFWLLSLSGMPPFPMFYMKVLVIFTLLASFGLNYYFFLFLFFNSLLLMGYVQSFMKYFVYCYSSHLNYVMKY</sequence>
<dbReference type="InterPro" id="IPR050175">
    <property type="entry name" value="Complex_I_Subunit_2"/>
</dbReference>
<dbReference type="GO" id="GO:0005743">
    <property type="term" value="C:mitochondrial inner membrane"/>
    <property type="evidence" value="ECO:0007669"/>
    <property type="project" value="UniProtKB-SubCell"/>
</dbReference>
<keyword evidence="11 18" id="KW-1133">Transmembrane helix</keyword>
<evidence type="ECO:0000256" key="5">
    <source>
        <dbReference type="ARBA" id="ARBA00022448"/>
    </source>
</evidence>
<evidence type="ECO:0000256" key="14">
    <source>
        <dbReference type="ARBA" id="ARBA00023128"/>
    </source>
</evidence>
<reference evidence="19" key="2">
    <citation type="submission" date="2020-08" db="EMBL/GenBank/DDBJ databases">
        <authorList>
            <person name="Kim M.-S."/>
            <person name="Lee J.-S."/>
        </authorList>
    </citation>
    <scope>NUCLEOTIDE SEQUENCE</scope>
</reference>
<feature type="transmembrane region" description="Helical" evidence="18">
    <location>
        <begin position="181"/>
        <end position="203"/>
    </location>
</feature>
<name>A0A8A1RU98_9BILA</name>
<evidence type="ECO:0000256" key="18">
    <source>
        <dbReference type="SAM" id="Phobius"/>
    </source>
</evidence>
<evidence type="ECO:0000256" key="7">
    <source>
        <dbReference type="ARBA" id="ARBA00022692"/>
    </source>
</evidence>
<dbReference type="GO" id="GO:0008137">
    <property type="term" value="F:NADH dehydrogenase (ubiquinone) activity"/>
    <property type="evidence" value="ECO:0007669"/>
    <property type="project" value="UniProtKB-EC"/>
</dbReference>
<comment type="subcellular location">
    <subcellularLocation>
        <location evidence="1">Mitochondrion inner membrane</location>
        <topology evidence="1">Multi-pass membrane protein</topology>
    </subcellularLocation>
</comment>
<evidence type="ECO:0000256" key="1">
    <source>
        <dbReference type="ARBA" id="ARBA00004448"/>
    </source>
</evidence>
<geneLocation type="mitochondrion" evidence="19"/>
<feature type="transmembrane region" description="Helical" evidence="18">
    <location>
        <begin position="30"/>
        <end position="51"/>
    </location>
</feature>
<feature type="transmembrane region" description="Helical" evidence="18">
    <location>
        <begin position="98"/>
        <end position="119"/>
    </location>
</feature>
<evidence type="ECO:0000256" key="8">
    <source>
        <dbReference type="ARBA" id="ARBA00022792"/>
    </source>
</evidence>
<keyword evidence="15 18" id="KW-0472">Membrane</keyword>
<reference evidence="19" key="1">
    <citation type="journal article" date="2020" name="Mitochondrial DNA Part B Resour">
        <title>Complete mitochondrial genome of the freshwater monogonont rotifer Brachionus angularis (Rotifera, Brachionidae).</title>
        <authorList>
            <person name="Kim M.S."/>
            <person name="Choi B.S."/>
            <person name="Ogello E.O."/>
            <person name="Kim H.J."/>
            <person name="Hagiwara A."/>
            <person name="Lee J.S."/>
        </authorList>
    </citation>
    <scope>NUCLEOTIDE SEQUENCE</scope>
</reference>
<feature type="transmembrane region" description="Helical" evidence="18">
    <location>
        <begin position="7"/>
        <end position="24"/>
    </location>
</feature>
<dbReference type="EMBL" id="MT875425">
    <property type="protein sequence ID" value="QST18660.1"/>
    <property type="molecule type" value="Genomic_DNA"/>
</dbReference>
<keyword evidence="14 19" id="KW-0496">Mitochondrion</keyword>
<keyword evidence="10" id="KW-0249">Electron transport</keyword>
<feature type="transmembrane region" description="Helical" evidence="18">
    <location>
        <begin position="139"/>
        <end position="161"/>
    </location>
</feature>
<proteinExistence type="inferred from homology"/>
<evidence type="ECO:0000256" key="6">
    <source>
        <dbReference type="ARBA" id="ARBA00022660"/>
    </source>
</evidence>
<evidence type="ECO:0000313" key="19">
    <source>
        <dbReference type="EMBL" id="QST18660.1"/>
    </source>
</evidence>
<evidence type="ECO:0000256" key="4">
    <source>
        <dbReference type="ARBA" id="ARBA00021008"/>
    </source>
</evidence>
<feature type="transmembrane region" description="Helical" evidence="18">
    <location>
        <begin position="240"/>
        <end position="270"/>
    </location>
</feature>
<keyword evidence="8" id="KW-0999">Mitochondrion inner membrane</keyword>
<evidence type="ECO:0000256" key="2">
    <source>
        <dbReference type="ARBA" id="ARBA00007012"/>
    </source>
</evidence>
<evidence type="ECO:0000256" key="10">
    <source>
        <dbReference type="ARBA" id="ARBA00022982"/>
    </source>
</evidence>
<evidence type="ECO:0000256" key="16">
    <source>
        <dbReference type="ARBA" id="ARBA00031028"/>
    </source>
</evidence>
<keyword evidence="13" id="KW-0830">Ubiquinone</keyword>
<dbReference type="PANTHER" id="PTHR46552:SF1">
    <property type="entry name" value="NADH-UBIQUINONE OXIDOREDUCTASE CHAIN 2"/>
    <property type="match status" value="1"/>
</dbReference>
<protein>
    <recommendedName>
        <fullName evidence="4">NADH-ubiquinone oxidoreductase chain 2</fullName>
        <ecNumber evidence="3">7.1.1.2</ecNumber>
    </recommendedName>
    <alternativeName>
        <fullName evidence="16">NADH dehydrogenase subunit 2</fullName>
    </alternativeName>
</protein>
<accession>A0A8A1RU98</accession>